<evidence type="ECO:0000256" key="2">
    <source>
        <dbReference type="SAM" id="MobiDB-lite"/>
    </source>
</evidence>
<dbReference type="PRINTS" id="PR00625">
    <property type="entry name" value="JDOMAIN"/>
</dbReference>
<dbReference type="Proteomes" id="UP001157974">
    <property type="component" value="Unassembled WGS sequence"/>
</dbReference>
<dbReference type="SMART" id="SM00271">
    <property type="entry name" value="DnaJ"/>
    <property type="match status" value="1"/>
</dbReference>
<dbReference type="PROSITE" id="PS50076">
    <property type="entry name" value="DNAJ_2"/>
    <property type="match status" value="1"/>
</dbReference>
<dbReference type="InterPro" id="IPR051948">
    <property type="entry name" value="Hsp70_co-chaperone_J-domain"/>
</dbReference>
<feature type="compositionally biased region" description="Polar residues" evidence="2">
    <location>
        <begin position="208"/>
        <end position="217"/>
    </location>
</feature>
<evidence type="ECO:0000313" key="5">
    <source>
        <dbReference type="Proteomes" id="UP001157974"/>
    </source>
</evidence>
<dbReference type="GO" id="GO:0005783">
    <property type="term" value="C:endoplasmic reticulum"/>
    <property type="evidence" value="ECO:0007669"/>
    <property type="project" value="TreeGrafter"/>
</dbReference>
<proteinExistence type="predicted"/>
<dbReference type="EMBL" id="JAMWBK010000001">
    <property type="protein sequence ID" value="KAJ8909218.1"/>
    <property type="molecule type" value="Genomic_DNA"/>
</dbReference>
<dbReference type="CDD" id="cd06257">
    <property type="entry name" value="DnaJ"/>
    <property type="match status" value="1"/>
</dbReference>
<gene>
    <name evidence="4" type="ORF">NDN08_005910</name>
</gene>
<accession>A0AAV8V4X9</accession>
<feature type="domain" description="J" evidence="3">
    <location>
        <begin position="128"/>
        <end position="194"/>
    </location>
</feature>
<dbReference type="InterPro" id="IPR001623">
    <property type="entry name" value="DnaJ_domain"/>
</dbReference>
<reference evidence="4 5" key="1">
    <citation type="journal article" date="2023" name="Nat. Commun.">
        <title>Origin of minicircular mitochondrial genomes in red algae.</title>
        <authorList>
            <person name="Lee Y."/>
            <person name="Cho C.H."/>
            <person name="Lee Y.M."/>
            <person name="Park S.I."/>
            <person name="Yang J.H."/>
            <person name="West J.A."/>
            <person name="Bhattacharya D."/>
            <person name="Yoon H.S."/>
        </authorList>
    </citation>
    <scope>NUCLEOTIDE SEQUENCE [LARGE SCALE GENOMIC DNA]</scope>
    <source>
        <strain evidence="4 5">CCMP1338</strain>
        <tissue evidence="4">Whole cell</tissue>
    </source>
</reference>
<organism evidence="4 5">
    <name type="scientific">Rhodosorus marinus</name>
    <dbReference type="NCBI Taxonomy" id="101924"/>
    <lineage>
        <taxon>Eukaryota</taxon>
        <taxon>Rhodophyta</taxon>
        <taxon>Stylonematophyceae</taxon>
        <taxon>Stylonematales</taxon>
        <taxon>Stylonemataceae</taxon>
        <taxon>Rhodosorus</taxon>
    </lineage>
</organism>
<dbReference type="PANTHER" id="PTHR44360">
    <property type="entry name" value="DNAJ HOMOLOG SUBFAMILY B MEMBER 9"/>
    <property type="match status" value="1"/>
</dbReference>
<dbReference type="GO" id="GO:0051087">
    <property type="term" value="F:protein-folding chaperone binding"/>
    <property type="evidence" value="ECO:0007669"/>
    <property type="project" value="TreeGrafter"/>
</dbReference>
<evidence type="ECO:0000313" key="4">
    <source>
        <dbReference type="EMBL" id="KAJ8909218.1"/>
    </source>
</evidence>
<feature type="region of interest" description="Disordered" evidence="2">
    <location>
        <begin position="52"/>
        <end position="74"/>
    </location>
</feature>
<dbReference type="AlphaFoldDB" id="A0AAV8V4X9"/>
<keyword evidence="1" id="KW-0143">Chaperone</keyword>
<keyword evidence="5" id="KW-1185">Reference proteome</keyword>
<sequence length="224" mass="25851">MEIGFVSGCVKGFGYDLRRRGCRSLCLMASEPPLGDLYSKFVQEAEAARKGEKKKRRFGLQEERREEQGDGGFASNRYHSRFSMYSWDKPDDLEMDPTAWRGGAFEWEGYRKQWKEKMEKAEYFLRWNPYHVLGVDQDAGLDAIKRAFRKLARELHPDMTRLPKHLAEEQFRMASEAYELLSDESKRKEVDLAIKTGEGMGNYAGPAPTSNQISPMTAENFEIP</sequence>
<dbReference type="GO" id="GO:0036503">
    <property type="term" value="P:ERAD pathway"/>
    <property type="evidence" value="ECO:0007669"/>
    <property type="project" value="TreeGrafter"/>
</dbReference>
<dbReference type="Gene3D" id="1.10.287.110">
    <property type="entry name" value="DnaJ domain"/>
    <property type="match status" value="1"/>
</dbReference>
<evidence type="ECO:0000259" key="3">
    <source>
        <dbReference type="PROSITE" id="PS50076"/>
    </source>
</evidence>
<name>A0AAV8V4X9_9RHOD</name>
<dbReference type="SUPFAM" id="SSF46565">
    <property type="entry name" value="Chaperone J-domain"/>
    <property type="match status" value="1"/>
</dbReference>
<protein>
    <recommendedName>
        <fullName evidence="3">J domain-containing protein</fullName>
    </recommendedName>
</protein>
<dbReference type="InterPro" id="IPR036869">
    <property type="entry name" value="J_dom_sf"/>
</dbReference>
<dbReference type="Pfam" id="PF00226">
    <property type="entry name" value="DnaJ"/>
    <property type="match status" value="1"/>
</dbReference>
<dbReference type="GO" id="GO:0051787">
    <property type="term" value="F:misfolded protein binding"/>
    <property type="evidence" value="ECO:0007669"/>
    <property type="project" value="TreeGrafter"/>
</dbReference>
<evidence type="ECO:0000256" key="1">
    <source>
        <dbReference type="ARBA" id="ARBA00023186"/>
    </source>
</evidence>
<dbReference type="PANTHER" id="PTHR44360:SF1">
    <property type="entry name" value="DNAJ HOMOLOG SUBFAMILY B MEMBER 9"/>
    <property type="match status" value="1"/>
</dbReference>
<comment type="caution">
    <text evidence="4">The sequence shown here is derived from an EMBL/GenBank/DDBJ whole genome shotgun (WGS) entry which is preliminary data.</text>
</comment>
<feature type="region of interest" description="Disordered" evidence="2">
    <location>
        <begin position="201"/>
        <end position="224"/>
    </location>
</feature>
<feature type="compositionally biased region" description="Basic and acidic residues" evidence="2">
    <location>
        <begin position="59"/>
        <end position="68"/>
    </location>
</feature>